<accession>M5RCF3</accession>
<organism evidence="1 2">
    <name type="scientific">Rhodopirellula maiorica SM1</name>
    <dbReference type="NCBI Taxonomy" id="1265738"/>
    <lineage>
        <taxon>Bacteria</taxon>
        <taxon>Pseudomonadati</taxon>
        <taxon>Planctomycetota</taxon>
        <taxon>Planctomycetia</taxon>
        <taxon>Pirellulales</taxon>
        <taxon>Pirellulaceae</taxon>
        <taxon>Novipirellula</taxon>
    </lineage>
</organism>
<sequence length="65" mass="7018">MGVLAPLSLATNNPSNRYNRYHRIAVSTVPAVLVRTSKFANANSSSFSRTLTALRCPMHAAQTKG</sequence>
<dbReference type="EMBL" id="ANOG01000919">
    <property type="protein sequence ID" value="EMI16741.1"/>
    <property type="molecule type" value="Genomic_DNA"/>
</dbReference>
<evidence type="ECO:0000313" key="2">
    <source>
        <dbReference type="Proteomes" id="UP000011991"/>
    </source>
</evidence>
<protein>
    <submittedName>
        <fullName evidence="1">Uncharacterized protein</fullName>
    </submittedName>
</protein>
<dbReference type="AlphaFoldDB" id="M5RCF3"/>
<reference evidence="1 2" key="1">
    <citation type="journal article" date="2013" name="Mar. Genomics">
        <title>Expression of sulfatases in Rhodopirellula baltica and the diversity of sulfatases in the genus Rhodopirellula.</title>
        <authorList>
            <person name="Wegner C.E."/>
            <person name="Richter-Heitmann T."/>
            <person name="Klindworth A."/>
            <person name="Klockow C."/>
            <person name="Richter M."/>
            <person name="Achstetter T."/>
            <person name="Glockner F.O."/>
            <person name="Harder J."/>
        </authorList>
    </citation>
    <scope>NUCLEOTIDE SEQUENCE [LARGE SCALE GENOMIC DNA]</scope>
    <source>
        <strain evidence="1 2">SM1</strain>
    </source>
</reference>
<name>M5RCF3_9BACT</name>
<evidence type="ECO:0000313" key="1">
    <source>
        <dbReference type="EMBL" id="EMI16741.1"/>
    </source>
</evidence>
<gene>
    <name evidence="1" type="ORF">RMSM_06343</name>
</gene>
<proteinExistence type="predicted"/>
<comment type="caution">
    <text evidence="1">The sequence shown here is derived from an EMBL/GenBank/DDBJ whole genome shotgun (WGS) entry which is preliminary data.</text>
</comment>
<dbReference type="Proteomes" id="UP000011991">
    <property type="component" value="Unassembled WGS sequence"/>
</dbReference>
<keyword evidence="2" id="KW-1185">Reference proteome</keyword>